<dbReference type="AlphaFoldDB" id="A0A9J6FC55"/>
<accession>A0A9J6FC55</accession>
<keyword evidence="4" id="KW-1185">Reference proteome</keyword>
<dbReference type="OrthoDB" id="6514255at2759"/>
<feature type="region of interest" description="Disordered" evidence="1">
    <location>
        <begin position="77"/>
        <end position="108"/>
    </location>
</feature>
<reference evidence="3 4" key="1">
    <citation type="journal article" date="2020" name="Cell">
        <title>Large-Scale Comparative Analyses of Tick Genomes Elucidate Their Genetic Diversity and Vector Capacities.</title>
        <authorList>
            <consortium name="Tick Genome and Microbiome Consortium (TIGMIC)"/>
            <person name="Jia N."/>
            <person name="Wang J."/>
            <person name="Shi W."/>
            <person name="Du L."/>
            <person name="Sun Y."/>
            <person name="Zhan W."/>
            <person name="Jiang J.F."/>
            <person name="Wang Q."/>
            <person name="Zhang B."/>
            <person name="Ji P."/>
            <person name="Bell-Sakyi L."/>
            <person name="Cui X.M."/>
            <person name="Yuan T.T."/>
            <person name="Jiang B.G."/>
            <person name="Yang W.F."/>
            <person name="Lam T.T."/>
            <person name="Chang Q.C."/>
            <person name="Ding S.J."/>
            <person name="Wang X.J."/>
            <person name="Zhu J.G."/>
            <person name="Ruan X.D."/>
            <person name="Zhao L."/>
            <person name="Wei J.T."/>
            <person name="Ye R.Z."/>
            <person name="Que T.C."/>
            <person name="Du C.H."/>
            <person name="Zhou Y.H."/>
            <person name="Cheng J.X."/>
            <person name="Dai P.F."/>
            <person name="Guo W.B."/>
            <person name="Han X.H."/>
            <person name="Huang E.J."/>
            <person name="Li L.F."/>
            <person name="Wei W."/>
            <person name="Gao Y.C."/>
            <person name="Liu J.Z."/>
            <person name="Shao H.Z."/>
            <person name="Wang X."/>
            <person name="Wang C.C."/>
            <person name="Yang T.C."/>
            <person name="Huo Q.B."/>
            <person name="Li W."/>
            <person name="Chen H.Y."/>
            <person name="Chen S.E."/>
            <person name="Zhou L.G."/>
            <person name="Ni X.B."/>
            <person name="Tian J.H."/>
            <person name="Sheng Y."/>
            <person name="Liu T."/>
            <person name="Pan Y.S."/>
            <person name="Xia L.Y."/>
            <person name="Li J."/>
            <person name="Zhao F."/>
            <person name="Cao W.C."/>
        </authorList>
    </citation>
    <scope>NUCLEOTIDE SEQUENCE [LARGE SCALE GENOMIC DNA]</scope>
    <source>
        <strain evidence="3">HaeL-2018</strain>
    </source>
</reference>
<dbReference type="Proteomes" id="UP000821853">
    <property type="component" value="Chromosome 1"/>
</dbReference>
<proteinExistence type="predicted"/>
<keyword evidence="2" id="KW-0732">Signal</keyword>
<sequence length="130" mass="13246">MKTIFAFAATLALLGLAVAAPAEDAKKEEDVEGRIGFGAGGYGGGFNQGGSFGVGSQGNQYGQSGFGYNQGGTNRRDYGNAATYGDRESFGLSQNAGHNRRYGQGSQGSAFHNNAFGAGGNRHASGGFYG</sequence>
<protein>
    <submittedName>
        <fullName evidence="3">Uncharacterized protein</fullName>
    </submittedName>
</protein>
<evidence type="ECO:0000256" key="2">
    <source>
        <dbReference type="SAM" id="SignalP"/>
    </source>
</evidence>
<dbReference type="VEuPathDB" id="VectorBase:HLOH_043561"/>
<dbReference type="EMBL" id="JABSTR010000001">
    <property type="protein sequence ID" value="KAH9359897.1"/>
    <property type="molecule type" value="Genomic_DNA"/>
</dbReference>
<feature type="signal peptide" evidence="2">
    <location>
        <begin position="1"/>
        <end position="19"/>
    </location>
</feature>
<dbReference type="OMA" id="QNAGHNR"/>
<evidence type="ECO:0000313" key="4">
    <source>
        <dbReference type="Proteomes" id="UP000821853"/>
    </source>
</evidence>
<gene>
    <name evidence="3" type="ORF">HPB48_011065</name>
</gene>
<comment type="caution">
    <text evidence="3">The sequence shown here is derived from an EMBL/GenBank/DDBJ whole genome shotgun (WGS) entry which is preliminary data.</text>
</comment>
<evidence type="ECO:0000313" key="3">
    <source>
        <dbReference type="EMBL" id="KAH9359897.1"/>
    </source>
</evidence>
<name>A0A9J6FC55_HAELO</name>
<organism evidence="3 4">
    <name type="scientific">Haemaphysalis longicornis</name>
    <name type="common">Bush tick</name>
    <dbReference type="NCBI Taxonomy" id="44386"/>
    <lineage>
        <taxon>Eukaryota</taxon>
        <taxon>Metazoa</taxon>
        <taxon>Ecdysozoa</taxon>
        <taxon>Arthropoda</taxon>
        <taxon>Chelicerata</taxon>
        <taxon>Arachnida</taxon>
        <taxon>Acari</taxon>
        <taxon>Parasitiformes</taxon>
        <taxon>Ixodida</taxon>
        <taxon>Ixodoidea</taxon>
        <taxon>Ixodidae</taxon>
        <taxon>Haemaphysalinae</taxon>
        <taxon>Haemaphysalis</taxon>
    </lineage>
</organism>
<feature type="chain" id="PRO_5039942277" evidence="2">
    <location>
        <begin position="20"/>
        <end position="130"/>
    </location>
</feature>
<evidence type="ECO:0000256" key="1">
    <source>
        <dbReference type="SAM" id="MobiDB-lite"/>
    </source>
</evidence>